<dbReference type="InterPro" id="IPR036942">
    <property type="entry name" value="Beta-barrel_TonB_sf"/>
</dbReference>
<evidence type="ECO:0000256" key="5">
    <source>
        <dbReference type="ARBA" id="ARBA00022692"/>
    </source>
</evidence>
<feature type="signal peptide" evidence="14">
    <location>
        <begin position="1"/>
        <end position="20"/>
    </location>
</feature>
<sequence>MLASALALAVAGLVPQLAHAAPDGESADADGNRPIRVIGHPDPEGLLPDTAAPKAVSAIGAAFIEKQAATFNAYQLVNILPGANVASTDPFGLSTSSSLTLRGLGQDAIGVTMEGAPQNDIGYYVAYPAQFADPENIARVELSQGSADIASPVVNAVGGLLALSLDAPHRDFGVLADASLGSFNERRVFVRVDSGNLGQSPLRAFVSYSNNRADNWRGPGVDKRQHIDAKIMGEWGNGNTASLAVSYNDASNSTYRSPSLADWQAQGRGYNLAASYGSGDLNYWNLYRQPFRNLYFAAPVHLALGTGLTLDATSYLQFGYGNSPYGASIGPDGYYPGTYLGTQALDAPLKLSGLENGGTVNVLGNWLGEQTRAGQTLRLTLARGAHTLTAGLWLDYGSDRVVESFTPLNANGDPVDGWGHDGPAVHTADGRLFSLADTKTITVAKAFFLADSIALAPRVTLDLGFKGVDLLHAGRNNLPGTQGRVHFDSFAALPRAALHVQLTDRQQVFANVTTNFRAPDEYTLYDTYDGYGGVASVGTTALKNEYSLAQELGWRWQGRNLSASATAFHYAFRNRLVATMANVNGALVNTTLNGGRQESWGVDGEVDWRPLAGMSLYASGEWLHARIKDNLPADGDFLPTAGKVAVSSPEWQFALGGTYDDTRLFGSLAMKYLGPQFATFMNDERIPGYATLDLSIGVHLAGWLDGKRTDLRVNAINVTDPHVLSGVQAVTPAARDTVGTGGTVITGSAPTYYIGSGRAFMVTLARQF</sequence>
<dbReference type="SUPFAM" id="SSF56935">
    <property type="entry name" value="Porins"/>
    <property type="match status" value="1"/>
</dbReference>
<reference evidence="18" key="1">
    <citation type="journal article" date="2019" name="Int. J. Syst. Evol. Microbiol.">
        <title>The Global Catalogue of Microorganisms (GCM) 10K type strain sequencing project: providing services to taxonomists for standard genome sequencing and annotation.</title>
        <authorList>
            <consortium name="The Broad Institute Genomics Platform"/>
            <consortium name="The Broad Institute Genome Sequencing Center for Infectious Disease"/>
            <person name="Wu L."/>
            <person name="Ma J."/>
        </authorList>
    </citation>
    <scope>NUCLEOTIDE SEQUENCE [LARGE SCALE GENOMIC DNA]</scope>
    <source>
        <strain evidence="18">KCTC 42224</strain>
    </source>
</reference>
<accession>A0ABV7UZZ8</accession>
<keyword evidence="18" id="KW-1185">Reference proteome</keyword>
<evidence type="ECO:0000256" key="7">
    <source>
        <dbReference type="ARBA" id="ARBA00023004"/>
    </source>
</evidence>
<evidence type="ECO:0000256" key="8">
    <source>
        <dbReference type="ARBA" id="ARBA00023065"/>
    </source>
</evidence>
<evidence type="ECO:0000259" key="16">
    <source>
        <dbReference type="Pfam" id="PF07715"/>
    </source>
</evidence>
<feature type="chain" id="PRO_5046516508" evidence="14">
    <location>
        <begin position="21"/>
        <end position="768"/>
    </location>
</feature>
<feature type="domain" description="TonB-dependent receptor-like beta-barrel" evidence="15">
    <location>
        <begin position="251"/>
        <end position="718"/>
    </location>
</feature>
<evidence type="ECO:0000256" key="1">
    <source>
        <dbReference type="ARBA" id="ARBA00004571"/>
    </source>
</evidence>
<protein>
    <submittedName>
        <fullName evidence="17">TonB-dependent receptor</fullName>
    </submittedName>
</protein>
<name>A0ABV7UZZ8_9SPHN</name>
<organism evidence="17 18">
    <name type="scientific">Novosphingobium pokkalii</name>
    <dbReference type="NCBI Taxonomy" id="1770194"/>
    <lineage>
        <taxon>Bacteria</taxon>
        <taxon>Pseudomonadati</taxon>
        <taxon>Pseudomonadota</taxon>
        <taxon>Alphaproteobacteria</taxon>
        <taxon>Sphingomonadales</taxon>
        <taxon>Sphingomonadaceae</taxon>
        <taxon>Novosphingobium</taxon>
    </lineage>
</organism>
<keyword evidence="5 12" id="KW-0812">Transmembrane</keyword>
<keyword evidence="8" id="KW-0406">Ion transport</keyword>
<keyword evidence="6 14" id="KW-0732">Signal</keyword>
<gene>
    <name evidence="17" type="ORF">ACFOOT_01150</name>
</gene>
<dbReference type="Proteomes" id="UP001595683">
    <property type="component" value="Unassembled WGS sequence"/>
</dbReference>
<keyword evidence="11 12" id="KW-0998">Cell outer membrane</keyword>
<evidence type="ECO:0000313" key="17">
    <source>
        <dbReference type="EMBL" id="MFC3670021.1"/>
    </source>
</evidence>
<comment type="subcellular location">
    <subcellularLocation>
        <location evidence="1 12">Cell outer membrane</location>
        <topology evidence="1 12">Multi-pass membrane protein</topology>
    </subcellularLocation>
</comment>
<evidence type="ECO:0000256" key="6">
    <source>
        <dbReference type="ARBA" id="ARBA00022729"/>
    </source>
</evidence>
<evidence type="ECO:0000256" key="2">
    <source>
        <dbReference type="ARBA" id="ARBA00022448"/>
    </source>
</evidence>
<dbReference type="Pfam" id="PF07715">
    <property type="entry name" value="Plug"/>
    <property type="match status" value="1"/>
</dbReference>
<keyword evidence="4" id="KW-0410">Iron transport</keyword>
<comment type="similarity">
    <text evidence="12 13">Belongs to the TonB-dependent receptor family.</text>
</comment>
<evidence type="ECO:0000256" key="9">
    <source>
        <dbReference type="ARBA" id="ARBA00023077"/>
    </source>
</evidence>
<proteinExistence type="inferred from homology"/>
<dbReference type="InterPro" id="IPR000531">
    <property type="entry name" value="Beta-barrel_TonB"/>
</dbReference>
<evidence type="ECO:0000256" key="14">
    <source>
        <dbReference type="SAM" id="SignalP"/>
    </source>
</evidence>
<keyword evidence="17" id="KW-0675">Receptor</keyword>
<keyword evidence="7" id="KW-0408">Iron</keyword>
<evidence type="ECO:0000256" key="11">
    <source>
        <dbReference type="ARBA" id="ARBA00023237"/>
    </source>
</evidence>
<dbReference type="PANTHER" id="PTHR32552">
    <property type="entry name" value="FERRICHROME IRON RECEPTOR-RELATED"/>
    <property type="match status" value="1"/>
</dbReference>
<dbReference type="Pfam" id="PF00593">
    <property type="entry name" value="TonB_dep_Rec_b-barrel"/>
    <property type="match status" value="1"/>
</dbReference>
<evidence type="ECO:0000256" key="10">
    <source>
        <dbReference type="ARBA" id="ARBA00023136"/>
    </source>
</evidence>
<evidence type="ECO:0000256" key="13">
    <source>
        <dbReference type="RuleBase" id="RU003357"/>
    </source>
</evidence>
<keyword evidence="9 13" id="KW-0798">TonB box</keyword>
<evidence type="ECO:0000259" key="15">
    <source>
        <dbReference type="Pfam" id="PF00593"/>
    </source>
</evidence>
<dbReference type="EMBL" id="JBHRYE010000002">
    <property type="protein sequence ID" value="MFC3670021.1"/>
    <property type="molecule type" value="Genomic_DNA"/>
</dbReference>
<keyword evidence="2 12" id="KW-0813">Transport</keyword>
<evidence type="ECO:0000256" key="12">
    <source>
        <dbReference type="PROSITE-ProRule" id="PRU01360"/>
    </source>
</evidence>
<keyword evidence="3 12" id="KW-1134">Transmembrane beta strand</keyword>
<keyword evidence="10 12" id="KW-0472">Membrane</keyword>
<feature type="domain" description="TonB-dependent receptor plug" evidence="16">
    <location>
        <begin position="51"/>
        <end position="149"/>
    </location>
</feature>
<dbReference type="PANTHER" id="PTHR32552:SF89">
    <property type="entry name" value="CATECHOLATE SIDEROPHORE RECEPTOR FIU"/>
    <property type="match status" value="1"/>
</dbReference>
<dbReference type="InterPro" id="IPR039426">
    <property type="entry name" value="TonB-dep_rcpt-like"/>
</dbReference>
<dbReference type="Gene3D" id="2.170.130.10">
    <property type="entry name" value="TonB-dependent receptor, plug domain"/>
    <property type="match status" value="1"/>
</dbReference>
<dbReference type="Gene3D" id="2.40.170.20">
    <property type="entry name" value="TonB-dependent receptor, beta-barrel domain"/>
    <property type="match status" value="1"/>
</dbReference>
<evidence type="ECO:0000256" key="4">
    <source>
        <dbReference type="ARBA" id="ARBA00022496"/>
    </source>
</evidence>
<dbReference type="InterPro" id="IPR012910">
    <property type="entry name" value="Plug_dom"/>
</dbReference>
<dbReference type="InterPro" id="IPR037066">
    <property type="entry name" value="Plug_dom_sf"/>
</dbReference>
<evidence type="ECO:0000256" key="3">
    <source>
        <dbReference type="ARBA" id="ARBA00022452"/>
    </source>
</evidence>
<dbReference type="RefSeq" id="WP_229815275.1">
    <property type="nucleotide sequence ID" value="NZ_BMZP01000009.1"/>
</dbReference>
<evidence type="ECO:0000313" key="18">
    <source>
        <dbReference type="Proteomes" id="UP001595683"/>
    </source>
</evidence>
<dbReference type="PROSITE" id="PS52016">
    <property type="entry name" value="TONB_DEPENDENT_REC_3"/>
    <property type="match status" value="1"/>
</dbReference>
<comment type="caution">
    <text evidence="17">The sequence shown here is derived from an EMBL/GenBank/DDBJ whole genome shotgun (WGS) entry which is preliminary data.</text>
</comment>